<sequence length="115" mass="13346">MQQLDSWELLPYLNRKRDDLNKALTIAKERGIELAAAERKYRVEKRKAILQAKHNGEKVSLIMELVNGDEVISQLRYERDVAKTLYASATEAINIYKLDCRLVEAQIARDWDKNA</sequence>
<organism evidence="1 2">
    <name type="scientific">Veillonella denticariosi JCM 15641</name>
    <dbReference type="NCBI Taxonomy" id="1298594"/>
    <lineage>
        <taxon>Bacteria</taxon>
        <taxon>Bacillati</taxon>
        <taxon>Bacillota</taxon>
        <taxon>Negativicutes</taxon>
        <taxon>Veillonellales</taxon>
        <taxon>Veillonellaceae</taxon>
        <taxon>Veillonella</taxon>
    </lineage>
</organism>
<proteinExistence type="predicted"/>
<evidence type="ECO:0000313" key="1">
    <source>
        <dbReference type="EMBL" id="PQL21022.1"/>
    </source>
</evidence>
<evidence type="ECO:0000313" key="2">
    <source>
        <dbReference type="Proteomes" id="UP000237916"/>
    </source>
</evidence>
<keyword evidence="2" id="KW-1185">Reference proteome</keyword>
<name>A0A2S7ZCP8_9FIRM</name>
<dbReference type="OrthoDB" id="1707280at2"/>
<accession>A0A2S7ZCP8</accession>
<dbReference type="EMBL" id="PPDB01000001">
    <property type="protein sequence ID" value="PQL21022.1"/>
    <property type="molecule type" value="Genomic_DNA"/>
</dbReference>
<reference evidence="1 2" key="1">
    <citation type="submission" date="2018-01" db="EMBL/GenBank/DDBJ databases">
        <title>Draft genome sequences of clinical isolates and type strains of oral Veillonella including Veillonella infantum sp., nov.</title>
        <authorList>
            <person name="Mashima I."/>
            <person name="Liao Y.-C."/>
            <person name="Sabharwal A."/>
            <person name="Haase E.M."/>
            <person name="Nakazawa F."/>
            <person name="Scannapieco F.A."/>
        </authorList>
    </citation>
    <scope>NUCLEOTIDE SEQUENCE [LARGE SCALE GENOMIC DNA]</scope>
    <source>
        <strain evidence="1 2">JCM 15641</strain>
    </source>
</reference>
<dbReference type="AlphaFoldDB" id="A0A2S7ZCP8"/>
<dbReference type="Proteomes" id="UP000237916">
    <property type="component" value="Unassembled WGS sequence"/>
</dbReference>
<protein>
    <submittedName>
        <fullName evidence="1">Uncharacterized protein</fullName>
    </submittedName>
</protein>
<comment type="caution">
    <text evidence="1">The sequence shown here is derived from an EMBL/GenBank/DDBJ whole genome shotgun (WGS) entry which is preliminary data.</text>
</comment>
<dbReference type="RefSeq" id="WP_105090463.1">
    <property type="nucleotide sequence ID" value="NZ_PPDB01000001.1"/>
</dbReference>
<gene>
    <name evidence="1" type="ORF">VEHSUH05_00960</name>
</gene>